<dbReference type="EMBL" id="MU128909">
    <property type="protein sequence ID" value="KAF9521128.1"/>
    <property type="molecule type" value="Genomic_DNA"/>
</dbReference>
<gene>
    <name evidence="3" type="ORF">BS47DRAFT_1286200</name>
</gene>
<evidence type="ECO:0000313" key="3">
    <source>
        <dbReference type="EMBL" id="KAF9521128.1"/>
    </source>
</evidence>
<evidence type="ECO:0000259" key="2">
    <source>
        <dbReference type="Pfam" id="PF00248"/>
    </source>
</evidence>
<evidence type="ECO:0000256" key="1">
    <source>
        <dbReference type="ARBA" id="ARBA00023002"/>
    </source>
</evidence>
<dbReference type="CDD" id="cd19075">
    <property type="entry name" value="AKR_AKR7A1-5"/>
    <property type="match status" value="1"/>
</dbReference>
<feature type="domain" description="NADP-dependent oxidoreductase" evidence="2">
    <location>
        <begin position="7"/>
        <end position="309"/>
    </location>
</feature>
<dbReference type="AlphaFoldDB" id="A0A9P6BB72"/>
<dbReference type="PANTHER" id="PTHR43364:SF4">
    <property type="entry name" value="NAD(P)-LINKED OXIDOREDUCTASE SUPERFAMILY PROTEIN"/>
    <property type="match status" value="1"/>
</dbReference>
<accession>A0A9P6BB72</accession>
<dbReference type="Gene3D" id="3.20.20.100">
    <property type="entry name" value="NADP-dependent oxidoreductase domain"/>
    <property type="match status" value="1"/>
</dbReference>
<dbReference type="OrthoDB" id="2310150at2759"/>
<dbReference type="InterPro" id="IPR023210">
    <property type="entry name" value="NADP_OxRdtase_dom"/>
</dbReference>
<name>A0A9P6BB72_9AGAM</name>
<dbReference type="Proteomes" id="UP000886523">
    <property type="component" value="Unassembled WGS sequence"/>
</dbReference>
<reference evidence="3" key="1">
    <citation type="journal article" date="2020" name="Nat. Commun.">
        <title>Large-scale genome sequencing of mycorrhizal fungi provides insights into the early evolution of symbiotic traits.</title>
        <authorList>
            <person name="Miyauchi S."/>
            <person name="Kiss E."/>
            <person name="Kuo A."/>
            <person name="Drula E."/>
            <person name="Kohler A."/>
            <person name="Sanchez-Garcia M."/>
            <person name="Morin E."/>
            <person name="Andreopoulos B."/>
            <person name="Barry K.W."/>
            <person name="Bonito G."/>
            <person name="Buee M."/>
            <person name="Carver A."/>
            <person name="Chen C."/>
            <person name="Cichocki N."/>
            <person name="Clum A."/>
            <person name="Culley D."/>
            <person name="Crous P.W."/>
            <person name="Fauchery L."/>
            <person name="Girlanda M."/>
            <person name="Hayes R.D."/>
            <person name="Keri Z."/>
            <person name="LaButti K."/>
            <person name="Lipzen A."/>
            <person name="Lombard V."/>
            <person name="Magnuson J."/>
            <person name="Maillard F."/>
            <person name="Murat C."/>
            <person name="Nolan M."/>
            <person name="Ohm R.A."/>
            <person name="Pangilinan J."/>
            <person name="Pereira M.F."/>
            <person name="Perotto S."/>
            <person name="Peter M."/>
            <person name="Pfister S."/>
            <person name="Riley R."/>
            <person name="Sitrit Y."/>
            <person name="Stielow J.B."/>
            <person name="Szollosi G."/>
            <person name="Zifcakova L."/>
            <person name="Stursova M."/>
            <person name="Spatafora J.W."/>
            <person name="Tedersoo L."/>
            <person name="Vaario L.M."/>
            <person name="Yamada A."/>
            <person name="Yan M."/>
            <person name="Wang P."/>
            <person name="Xu J."/>
            <person name="Bruns T."/>
            <person name="Baldrian P."/>
            <person name="Vilgalys R."/>
            <person name="Dunand C."/>
            <person name="Henrissat B."/>
            <person name="Grigoriev I.V."/>
            <person name="Hibbett D."/>
            <person name="Nagy L.G."/>
            <person name="Martin F.M."/>
        </authorList>
    </citation>
    <scope>NUCLEOTIDE SEQUENCE</scope>
    <source>
        <strain evidence="3">UP504</strain>
    </source>
</reference>
<dbReference type="Pfam" id="PF00248">
    <property type="entry name" value="Aldo_ket_red"/>
    <property type="match status" value="1"/>
</dbReference>
<organism evidence="3 4">
    <name type="scientific">Hydnum rufescens UP504</name>
    <dbReference type="NCBI Taxonomy" id="1448309"/>
    <lineage>
        <taxon>Eukaryota</taxon>
        <taxon>Fungi</taxon>
        <taxon>Dikarya</taxon>
        <taxon>Basidiomycota</taxon>
        <taxon>Agaricomycotina</taxon>
        <taxon>Agaricomycetes</taxon>
        <taxon>Cantharellales</taxon>
        <taxon>Hydnaceae</taxon>
        <taxon>Hydnum</taxon>
    </lineage>
</organism>
<dbReference type="InterPro" id="IPR050523">
    <property type="entry name" value="AKR_Detox_Biosynth"/>
</dbReference>
<comment type="caution">
    <text evidence="3">The sequence shown here is derived from an EMBL/GenBank/DDBJ whole genome shotgun (WGS) entry which is preliminary data.</text>
</comment>
<proteinExistence type="predicted"/>
<dbReference type="InterPro" id="IPR036812">
    <property type="entry name" value="NAD(P)_OxRdtase_dom_sf"/>
</dbReference>
<dbReference type="PANTHER" id="PTHR43364">
    <property type="entry name" value="NADH-SPECIFIC METHYLGLYOXAL REDUCTASE-RELATED"/>
    <property type="match status" value="1"/>
</dbReference>
<keyword evidence="4" id="KW-1185">Reference proteome</keyword>
<sequence>MSSPRVPLIFGTMTIGEPGKNGVRNESSEAQEILDVFFDARFTALDTARMYGEGTTEKVLSELNLRNATIDTKVVPRQPGDHSPEKLRATFKLSLATLKREKVRIFYLHAPDRATPFQDTLREVNRLYGEGLFEIFGISNYMAWEVAEIVGIAKRYNWVQPRIYQAMYNGITRLIEPELVPCLRKFGINLVVYNPLAGGLFAGKIVSVTDLGEKGGRFDLSKPQGVTYRKRFIKESYLQSVEILKEVVAKHDLRLTEVALRWLQHHSVLTPEDGVILGASSAVQLKQNIEDSLKGPLPQEILDAMDKAWSEIGLDCPPYWR</sequence>
<keyword evidence="1" id="KW-0560">Oxidoreductase</keyword>
<dbReference type="GO" id="GO:0016491">
    <property type="term" value="F:oxidoreductase activity"/>
    <property type="evidence" value="ECO:0007669"/>
    <property type="project" value="UniProtKB-KW"/>
</dbReference>
<evidence type="ECO:0000313" key="4">
    <source>
        <dbReference type="Proteomes" id="UP000886523"/>
    </source>
</evidence>
<dbReference type="SUPFAM" id="SSF51430">
    <property type="entry name" value="NAD(P)-linked oxidoreductase"/>
    <property type="match status" value="1"/>
</dbReference>
<protein>
    <recommendedName>
        <fullName evidence="2">NADP-dependent oxidoreductase domain-containing protein</fullName>
    </recommendedName>
</protein>